<organism evidence="2 3">
    <name type="scientific">Amycolatopsis marina</name>
    <dbReference type="NCBI Taxonomy" id="490629"/>
    <lineage>
        <taxon>Bacteria</taxon>
        <taxon>Bacillati</taxon>
        <taxon>Actinomycetota</taxon>
        <taxon>Actinomycetes</taxon>
        <taxon>Pseudonocardiales</taxon>
        <taxon>Pseudonocardiaceae</taxon>
        <taxon>Amycolatopsis</taxon>
    </lineage>
</organism>
<proteinExistence type="predicted"/>
<dbReference type="Proteomes" id="UP000243799">
    <property type="component" value="Unassembled WGS sequence"/>
</dbReference>
<gene>
    <name evidence="2" type="ORF">SAMN05216266_14018</name>
</gene>
<dbReference type="AlphaFoldDB" id="A0A1I1CN36"/>
<keyword evidence="3" id="KW-1185">Reference proteome</keyword>
<feature type="signal peptide" evidence="1">
    <location>
        <begin position="1"/>
        <end position="32"/>
    </location>
</feature>
<sequence>MMPRTLRSAALSIGATALAAALTIGSVSPAAAASENRGAGADRCPPGLAQAMQEMMDSSAMQQLMQNAKDNPALAQAMRQMMNSPGMAQLMRDCGMRPM</sequence>
<reference evidence="3" key="1">
    <citation type="submission" date="2016-10" db="EMBL/GenBank/DDBJ databases">
        <authorList>
            <person name="Varghese N."/>
            <person name="Submissions S."/>
        </authorList>
    </citation>
    <scope>NUCLEOTIDE SEQUENCE [LARGE SCALE GENOMIC DNA]</scope>
    <source>
        <strain evidence="3">CGMCC 4.3568</strain>
    </source>
</reference>
<keyword evidence="1" id="KW-0732">Signal</keyword>
<accession>A0A1I1CN36</accession>
<name>A0A1I1CN36_9PSEU</name>
<dbReference type="EMBL" id="FOKG01000040">
    <property type="protein sequence ID" value="SFB64115.1"/>
    <property type="molecule type" value="Genomic_DNA"/>
</dbReference>
<evidence type="ECO:0000313" key="3">
    <source>
        <dbReference type="Proteomes" id="UP000243799"/>
    </source>
</evidence>
<evidence type="ECO:0000313" key="2">
    <source>
        <dbReference type="EMBL" id="SFB64115.1"/>
    </source>
</evidence>
<dbReference type="OrthoDB" id="9924596at2"/>
<evidence type="ECO:0000256" key="1">
    <source>
        <dbReference type="SAM" id="SignalP"/>
    </source>
</evidence>
<feature type="chain" id="PRO_5017387948" description="Hemophore-related protein, Rv0203/Rv1174c family" evidence="1">
    <location>
        <begin position="33"/>
        <end position="99"/>
    </location>
</feature>
<dbReference type="RefSeq" id="WP_137095937.1">
    <property type="nucleotide sequence ID" value="NZ_FOKG01000040.1"/>
</dbReference>
<protein>
    <recommendedName>
        <fullName evidence="4">Hemophore-related protein, Rv0203/Rv1174c family</fullName>
    </recommendedName>
</protein>
<evidence type="ECO:0008006" key="4">
    <source>
        <dbReference type="Google" id="ProtNLM"/>
    </source>
</evidence>